<feature type="transmembrane region" description="Helical" evidence="1">
    <location>
        <begin position="255"/>
        <end position="272"/>
    </location>
</feature>
<keyword evidence="1" id="KW-1133">Transmembrane helix</keyword>
<sequence>MSTDFRSWLAVYLKGLCMGSADAVPGVSGGTIALITGIYERLIGAVTGIDVDRILTILGGVRPGHQREAYDAFIEMDGVFLLVLGAGIMSAVIAMTRALEWAIEEVPVLTFGFFSGLILASAIVLYTEVELDTPKRIAAAVTGFALAFFVSGPASAALDDSLVFVVLAGAVAVSAMILPGISGSLLLLILGKYEFMVTTLKEFTDGLLNVALGQASVSSLVADGTVVVAFISGAVVGLFTIAHAVKWALEHYREATLAFLVSLILGALRAPVSEATRHLGGGDVVDYSLWTAELVGIFFAAGVVGAALVLVVDRYTAADIEY</sequence>
<feature type="transmembrane region" description="Helical" evidence="1">
    <location>
        <begin position="292"/>
        <end position="312"/>
    </location>
</feature>
<dbReference type="RefSeq" id="WP_089872418.1">
    <property type="nucleotide sequence ID" value="NZ_FOTC01000009.1"/>
</dbReference>
<feature type="transmembrane region" description="Helical" evidence="1">
    <location>
        <begin position="162"/>
        <end position="191"/>
    </location>
</feature>
<dbReference type="EMBL" id="FOTC01000009">
    <property type="protein sequence ID" value="SFL61157.1"/>
    <property type="molecule type" value="Genomic_DNA"/>
</dbReference>
<feature type="transmembrane region" description="Helical" evidence="1">
    <location>
        <begin position="106"/>
        <end position="125"/>
    </location>
</feature>
<proteinExistence type="predicted"/>
<dbReference type="AlphaFoldDB" id="A0A1I4J4K2"/>
<protein>
    <submittedName>
        <fullName evidence="2">Putative membrane protein</fullName>
    </submittedName>
</protein>
<dbReference type="STRING" id="553466.SAMN04487950_4370"/>
<reference evidence="3" key="1">
    <citation type="submission" date="2016-10" db="EMBL/GenBank/DDBJ databases">
        <authorList>
            <person name="Varghese N."/>
            <person name="Submissions S."/>
        </authorList>
    </citation>
    <scope>NUCLEOTIDE SEQUENCE [LARGE SCALE GENOMIC DNA]</scope>
    <source>
        <strain evidence="3">CGMCC 1.7738</strain>
    </source>
</reference>
<dbReference type="Proteomes" id="UP000199607">
    <property type="component" value="Unassembled WGS sequence"/>
</dbReference>
<keyword evidence="1" id="KW-0472">Membrane</keyword>
<name>A0A1I4J4K2_9EURY</name>
<dbReference type="PANTHER" id="PTHR37308">
    <property type="entry name" value="INTEGRAL MEMBRANE PROTEIN"/>
    <property type="match status" value="1"/>
</dbReference>
<organism evidence="2 3">
    <name type="scientific">Halogranum rubrum</name>
    <dbReference type="NCBI Taxonomy" id="553466"/>
    <lineage>
        <taxon>Archaea</taxon>
        <taxon>Methanobacteriati</taxon>
        <taxon>Methanobacteriota</taxon>
        <taxon>Stenosarchaea group</taxon>
        <taxon>Halobacteria</taxon>
        <taxon>Halobacteriales</taxon>
        <taxon>Haloferacaceae</taxon>
    </lineage>
</organism>
<accession>A0A1I4J4K2</accession>
<feature type="transmembrane region" description="Helical" evidence="1">
    <location>
        <begin position="227"/>
        <end position="248"/>
    </location>
</feature>
<evidence type="ECO:0000313" key="2">
    <source>
        <dbReference type="EMBL" id="SFL61157.1"/>
    </source>
</evidence>
<dbReference type="InterPro" id="IPR007163">
    <property type="entry name" value="VCA0040-like"/>
</dbReference>
<dbReference type="Pfam" id="PF04018">
    <property type="entry name" value="VCA0040-like"/>
    <property type="match status" value="1"/>
</dbReference>
<keyword evidence="3" id="KW-1185">Reference proteome</keyword>
<keyword evidence="1" id="KW-0812">Transmembrane</keyword>
<feature type="transmembrane region" description="Helical" evidence="1">
    <location>
        <begin position="72"/>
        <end position="94"/>
    </location>
</feature>
<evidence type="ECO:0000313" key="3">
    <source>
        <dbReference type="Proteomes" id="UP000199607"/>
    </source>
</evidence>
<evidence type="ECO:0000256" key="1">
    <source>
        <dbReference type="SAM" id="Phobius"/>
    </source>
</evidence>
<gene>
    <name evidence="2" type="ORF">SAMN04487950_4370</name>
</gene>
<dbReference type="PANTHER" id="PTHR37308:SF1">
    <property type="entry name" value="POLYPRENYL-PHOSPHATE TRANSPORTER"/>
    <property type="match status" value="1"/>
</dbReference>
<feature type="transmembrane region" description="Helical" evidence="1">
    <location>
        <begin position="137"/>
        <end position="156"/>
    </location>
</feature>